<feature type="region of interest" description="Disordered" evidence="1">
    <location>
        <begin position="1027"/>
        <end position="1053"/>
    </location>
</feature>
<comment type="caution">
    <text evidence="4">The sequence shown here is derived from an EMBL/GenBank/DDBJ whole genome shotgun (WGS) entry which is preliminary data.</text>
</comment>
<feature type="domain" description="VWFA" evidence="3">
    <location>
        <begin position="404"/>
        <end position="575"/>
    </location>
</feature>
<protein>
    <submittedName>
        <fullName evidence="4">VWA domain-containing protein</fullName>
    </submittedName>
</protein>
<evidence type="ECO:0000256" key="1">
    <source>
        <dbReference type="SAM" id="MobiDB-lite"/>
    </source>
</evidence>
<keyword evidence="2" id="KW-0812">Transmembrane</keyword>
<dbReference type="Pfam" id="PF00092">
    <property type="entry name" value="VWA"/>
    <property type="match status" value="1"/>
</dbReference>
<dbReference type="InterPro" id="IPR036465">
    <property type="entry name" value="vWFA_dom_sf"/>
</dbReference>
<accession>A0A537JKG6</accession>
<keyword evidence="2" id="KW-1133">Transmembrane helix</keyword>
<dbReference type="InterPro" id="IPR010768">
    <property type="entry name" value="GATase1-like"/>
</dbReference>
<dbReference type="SUPFAM" id="SSF53300">
    <property type="entry name" value="vWA-like"/>
    <property type="match status" value="2"/>
</dbReference>
<dbReference type="PROSITE" id="PS50234">
    <property type="entry name" value="VWFA"/>
    <property type="match status" value="1"/>
</dbReference>
<dbReference type="AlphaFoldDB" id="A0A537JKG6"/>
<keyword evidence="2" id="KW-0472">Membrane</keyword>
<dbReference type="PANTHER" id="PTHR37947">
    <property type="entry name" value="BLL2462 PROTEIN"/>
    <property type="match status" value="1"/>
</dbReference>
<evidence type="ECO:0000259" key="3">
    <source>
        <dbReference type="PROSITE" id="PS50234"/>
    </source>
</evidence>
<dbReference type="InterPro" id="IPR002035">
    <property type="entry name" value="VWF_A"/>
</dbReference>
<dbReference type="PANTHER" id="PTHR37947:SF2">
    <property type="entry name" value="VON WILLEBRAND FACTOR TYPE A"/>
    <property type="match status" value="1"/>
</dbReference>
<evidence type="ECO:0000256" key="2">
    <source>
        <dbReference type="SAM" id="Phobius"/>
    </source>
</evidence>
<dbReference type="Proteomes" id="UP000318093">
    <property type="component" value="Unassembled WGS sequence"/>
</dbReference>
<dbReference type="SUPFAM" id="SSF52317">
    <property type="entry name" value="Class I glutamine amidotransferase-like"/>
    <property type="match status" value="1"/>
</dbReference>
<dbReference type="Gene3D" id="3.40.50.410">
    <property type="entry name" value="von Willebrand factor, type A domain"/>
    <property type="match status" value="2"/>
</dbReference>
<evidence type="ECO:0000313" key="5">
    <source>
        <dbReference type="Proteomes" id="UP000318093"/>
    </source>
</evidence>
<sequence length="1071" mass="113481">MTPPVAFMHPAAFLLLPLVLLVVLLGRRRSGWRWRATTALRAAMLGLLIVALSGPLLRAPLAGIGVVFAVDRSLSITAEGQRAEAAFVREALSRMRRDDRAGVIAFAGRPLLQVPVEAHPAIGDLGRPLGPNATDIGAALGLAQRMLGEAGARRIVLLSDGAENRGDAAAAARVARAAGIVVDAVPVAAGRPEEVLVDAVTAPQEVRAGEAYEIRAVVRSTVPAEAAVTLSRNSEPVETRRLRLAPGQTAIPFSDLARQEGAVRYRIDVAASPDTMSENNHGEAIVAVRGRPRVLFVTASPTRLPAWLRGQELRVDVRLPEEVPAEATGFVPYGCLVLNDVPALDLTQAQQEAIRAFVGTAGGGLVAIGGGHSYGVGGYAGTPLEEILPVTMDVRQTVAVPTVAIVLVIDTSGSMDAFGTEIAKEELAKEIASSVIDLLGEHDHIGVITFDQEYRWLVPPTEARNRARVLEQIARLKAGGGTVMAPPLRAAREYLRATPAKIRHAIVLSDGLTDPGDFPGIVAAMTRDKITLSSIAIGRDADTEFMRNLARWGGGRAYIAKDLYSVPKIFTAEALMAVRAFIVEEPVVPARLGAGPTLAGLTPPPALRGYVAAAAKPSADVALVSPRRDPLLATWRYGLGRTVAFTSDDGLRWTAPWASWPDVARFWSQAIRWTLPDDAAGLHLAAAMDAGGSEARAVLDARRPDGAPWDGLDVSGEVAGPSSERRSIVLEQTAPGRYEGTWPAPRPGTYTLTLAAHDARRAVAARTVGLVVPYSAEYRLAEGNLARLSRVVETTGGAFLNRPEEAFRPGRGTGEREAWPALTGAALGLLLAEITLRRLPNRPGRGGCVLRCRGPLGGRGGAVCGGRGAACRVDAAGRPALHRAPAGNEAALVPGVGRASVPHRLIQRAQRVPGERAGVVRARIDLQAFVHHLGQAVPLQPERPQRVWNSDIAAQPAHLGDRRLSAVRERIRQGQRAGEAVRQMQPVRDRVGDRVAEDHAGVQAQPPQVGGEQHVGARGGIRIRAAGAPEDAEDQPGSLRRHLIGEGGGVGGERSFHAVAERVEARMRGDR</sequence>
<dbReference type="EMBL" id="VBAN01000081">
    <property type="protein sequence ID" value="TMI84039.1"/>
    <property type="molecule type" value="Genomic_DNA"/>
</dbReference>
<dbReference type="CDD" id="cd00198">
    <property type="entry name" value="vWFA"/>
    <property type="match status" value="1"/>
</dbReference>
<proteinExistence type="predicted"/>
<dbReference type="Pfam" id="PF07090">
    <property type="entry name" value="GATase1_like"/>
    <property type="match status" value="1"/>
</dbReference>
<feature type="transmembrane region" description="Helical" evidence="2">
    <location>
        <begin position="6"/>
        <end position="26"/>
    </location>
</feature>
<reference evidence="4 5" key="1">
    <citation type="journal article" date="2019" name="Nat. Microbiol.">
        <title>Mediterranean grassland soil C-N compound turnover is dependent on rainfall and depth, and is mediated by genomically divergent microorganisms.</title>
        <authorList>
            <person name="Diamond S."/>
            <person name="Andeer P.F."/>
            <person name="Li Z."/>
            <person name="Crits-Christoph A."/>
            <person name="Burstein D."/>
            <person name="Anantharaman K."/>
            <person name="Lane K.R."/>
            <person name="Thomas B.C."/>
            <person name="Pan C."/>
            <person name="Northen T.R."/>
            <person name="Banfield J.F."/>
        </authorList>
    </citation>
    <scope>NUCLEOTIDE SEQUENCE [LARGE SCALE GENOMIC DNA]</scope>
    <source>
        <strain evidence="4">NP_6</strain>
    </source>
</reference>
<gene>
    <name evidence="4" type="ORF">E6H03_02715</name>
</gene>
<dbReference type="Pfam" id="PF13519">
    <property type="entry name" value="VWA_2"/>
    <property type="match status" value="1"/>
</dbReference>
<organism evidence="4 5">
    <name type="scientific">Candidatus Segetimicrobium genomatis</name>
    <dbReference type="NCBI Taxonomy" id="2569760"/>
    <lineage>
        <taxon>Bacteria</taxon>
        <taxon>Bacillati</taxon>
        <taxon>Candidatus Sysuimicrobiota</taxon>
        <taxon>Candidatus Sysuimicrobiia</taxon>
        <taxon>Candidatus Sysuimicrobiales</taxon>
        <taxon>Candidatus Segetimicrobiaceae</taxon>
        <taxon>Candidatus Segetimicrobium</taxon>
    </lineage>
</organism>
<dbReference type="InterPro" id="IPR029062">
    <property type="entry name" value="Class_I_gatase-like"/>
</dbReference>
<dbReference type="SMART" id="SM00327">
    <property type="entry name" value="VWA"/>
    <property type="match status" value="2"/>
</dbReference>
<dbReference type="Gene3D" id="3.40.50.880">
    <property type="match status" value="1"/>
</dbReference>
<evidence type="ECO:0000313" key="4">
    <source>
        <dbReference type="EMBL" id="TMI84039.1"/>
    </source>
</evidence>
<name>A0A537JKG6_9BACT</name>